<evidence type="ECO:0000313" key="2">
    <source>
        <dbReference type="Proteomes" id="UP000424527"/>
    </source>
</evidence>
<reference evidence="1 2" key="1">
    <citation type="submission" date="2019-07" db="EMBL/GenBank/DDBJ databases">
        <title>Chromosome genome assembly for large yellow croaker.</title>
        <authorList>
            <person name="Xiao S."/>
        </authorList>
    </citation>
    <scope>NUCLEOTIDE SEQUENCE [LARGE SCALE GENOMIC DNA]</scope>
    <source>
        <strain evidence="1">JMULYC20181020</strain>
        <tissue evidence="1">Muscle</tissue>
    </source>
</reference>
<dbReference type="Proteomes" id="UP000424527">
    <property type="component" value="Unassembled WGS sequence"/>
</dbReference>
<comment type="caution">
    <text evidence="1">The sequence shown here is derived from an EMBL/GenBank/DDBJ whole genome shotgun (WGS) entry which is preliminary data.</text>
</comment>
<dbReference type="AlphaFoldDB" id="A0A6G0HGA7"/>
<gene>
    <name evidence="1" type="ORF">D5F01_LYC23710</name>
</gene>
<keyword evidence="2" id="KW-1185">Reference proteome</keyword>
<organism evidence="1 2">
    <name type="scientific">Larimichthys crocea</name>
    <name type="common">Large yellow croaker</name>
    <name type="synonym">Pseudosciaena crocea</name>
    <dbReference type="NCBI Taxonomy" id="215358"/>
    <lineage>
        <taxon>Eukaryota</taxon>
        <taxon>Metazoa</taxon>
        <taxon>Chordata</taxon>
        <taxon>Craniata</taxon>
        <taxon>Vertebrata</taxon>
        <taxon>Euteleostomi</taxon>
        <taxon>Actinopterygii</taxon>
        <taxon>Neopterygii</taxon>
        <taxon>Teleostei</taxon>
        <taxon>Neoteleostei</taxon>
        <taxon>Acanthomorphata</taxon>
        <taxon>Eupercaria</taxon>
        <taxon>Sciaenidae</taxon>
        <taxon>Larimichthys</taxon>
    </lineage>
</organism>
<proteinExistence type="predicted"/>
<evidence type="ECO:0000313" key="1">
    <source>
        <dbReference type="EMBL" id="KAE8278220.1"/>
    </source>
</evidence>
<sequence length="176" mass="19461">MDVTDLKAEILTTLEADIAMLIGSELKAAVADDFQNITAAIRSDVETMKATVLHMEQGLSSCSDDVSSLLTKVGKLEMERPTAQKPRRQTLGHRKVHYYQDCADILRCARESGQLRFNGTDISIFPDYPPSVVQARSAFGEHGSGSPIMELKKRFQNPGEAMAYVKAKILPDFLKD</sequence>
<name>A0A6G0HGA7_LARCR</name>
<dbReference type="Gene3D" id="3.30.70.1820">
    <property type="entry name" value="L1 transposable element, RRM domain"/>
    <property type="match status" value="1"/>
</dbReference>
<protein>
    <submittedName>
        <fullName evidence="1">Uncharacterized protein</fullName>
    </submittedName>
</protein>
<dbReference type="EMBL" id="REGW02000026">
    <property type="protein sequence ID" value="KAE8278220.1"/>
    <property type="molecule type" value="Genomic_DNA"/>
</dbReference>
<accession>A0A6G0HGA7</accession>